<dbReference type="EMBL" id="AONQ01000192">
    <property type="protein sequence ID" value="EME67485.1"/>
    <property type="molecule type" value="Genomic_DNA"/>
</dbReference>
<dbReference type="Proteomes" id="UP000011744">
    <property type="component" value="Unassembled WGS sequence"/>
</dbReference>
<accession>M2YZN1</accession>
<dbReference type="AlphaFoldDB" id="M2YZN1"/>
<proteinExistence type="predicted"/>
<reference evidence="1 2" key="1">
    <citation type="journal article" date="2014" name="Genome Announc.">
        <title>Draft Genome Sequence of Magnetospirillum sp. Strain SO-1, a Freshwater Magnetotactic Bacterium Isolated from the Ol'khovka River, Russia.</title>
        <authorList>
            <person name="Grouzdev D.S."/>
            <person name="Dziuba M.V."/>
            <person name="Sukhacheva M.S."/>
            <person name="Mardanov A.V."/>
            <person name="Beletskiy A.V."/>
            <person name="Kuznetsov B.B."/>
            <person name="Skryabin K.G."/>
        </authorList>
    </citation>
    <scope>NUCLEOTIDE SEQUENCE [LARGE SCALE GENOMIC DNA]</scope>
    <source>
        <strain evidence="1 2">SO-1</strain>
    </source>
</reference>
<dbReference type="OrthoDB" id="7364412at2"/>
<keyword evidence="2" id="KW-1185">Reference proteome</keyword>
<protein>
    <submittedName>
        <fullName evidence="1">Uncharacterized protein</fullName>
    </submittedName>
</protein>
<comment type="caution">
    <text evidence="1">The sequence shown here is derived from an EMBL/GenBank/DDBJ whole genome shotgun (WGS) entry which is preliminary data.</text>
</comment>
<gene>
    <name evidence="1" type="ORF">H261_23272</name>
</gene>
<dbReference type="PATRIC" id="fig|1244869.3.peg.4506"/>
<evidence type="ECO:0000313" key="2">
    <source>
        <dbReference type="Proteomes" id="UP000011744"/>
    </source>
</evidence>
<organism evidence="1 2">
    <name type="scientific">Paramagnetospirillum caucaseum</name>
    <dbReference type="NCBI Taxonomy" id="1244869"/>
    <lineage>
        <taxon>Bacteria</taxon>
        <taxon>Pseudomonadati</taxon>
        <taxon>Pseudomonadota</taxon>
        <taxon>Alphaproteobacteria</taxon>
        <taxon>Rhodospirillales</taxon>
        <taxon>Magnetospirillaceae</taxon>
        <taxon>Paramagnetospirillum</taxon>
    </lineage>
</organism>
<evidence type="ECO:0000313" key="1">
    <source>
        <dbReference type="EMBL" id="EME67485.1"/>
    </source>
</evidence>
<sequence length="108" mass="11872">MPPLTSRITPDDHVAIGASIKAAQAGILIVTRQAPLGSTVQQEAVAAMACLERLRTTLDNLLFLHVHEDLDPRQIRHMVYCPGASLRHDYSVGEEGMQDAFAHWELEG</sequence>
<name>M2YZN1_9PROT</name>